<dbReference type="SUPFAM" id="SSF52540">
    <property type="entry name" value="P-loop containing nucleoside triphosphate hydrolases"/>
    <property type="match status" value="1"/>
</dbReference>
<evidence type="ECO:0008006" key="4">
    <source>
        <dbReference type="Google" id="ProtNLM"/>
    </source>
</evidence>
<dbReference type="HOGENOM" id="CLU_080144_0_0_5"/>
<evidence type="ECO:0000313" key="2">
    <source>
        <dbReference type="EMBL" id="EAR49460.1"/>
    </source>
</evidence>
<keyword evidence="3" id="KW-1185">Reference proteome</keyword>
<dbReference type="InterPro" id="IPR027417">
    <property type="entry name" value="P-loop_NTPase"/>
</dbReference>
<dbReference type="EMBL" id="AAOT01000068">
    <property type="protein sequence ID" value="EAR49460.1"/>
    <property type="molecule type" value="Genomic_DNA"/>
</dbReference>
<gene>
    <name evidence="2" type="ORF">OG2516_08581</name>
</gene>
<dbReference type="eggNOG" id="ENOG50319BJ">
    <property type="taxonomic scope" value="Bacteria"/>
</dbReference>
<name>Q2C9V6_OCEGH</name>
<protein>
    <recommendedName>
        <fullName evidence="4">Sulfotransferase domain-containing protein</fullName>
    </recommendedName>
</protein>
<sequence length="295" mass="31240">MTALERVVLHVGAHKTGTTHFQKGLRKGRADLEAAGCALYLPSDLRPAPRLARMLGVSFQSGRRRDDWSPALPEAMARGKPTLVISEENVLGPLSGAAEGPMERVYPEAAPRLRTLLCGLGGVPATVLLSVRDPGRFVLSAYSQALLAGRGGAWQAFVARMPVERVDWADLAARIVALEGVAELVVWRLEDYPEIANAAVARIAGRPLPSPPWFAHDAAHQGLSAAAVAAALAAPEGARRKAAASEARQALPRSERNPPFRPLSPGAEAASAAAYADQIARLDRMARVVRLGKAG</sequence>
<evidence type="ECO:0000256" key="1">
    <source>
        <dbReference type="SAM" id="MobiDB-lite"/>
    </source>
</evidence>
<dbReference type="Proteomes" id="UP000003635">
    <property type="component" value="Unassembled WGS sequence"/>
</dbReference>
<feature type="region of interest" description="Disordered" evidence="1">
    <location>
        <begin position="243"/>
        <end position="266"/>
    </location>
</feature>
<reference evidence="2 3" key="1">
    <citation type="journal article" date="2010" name="J. Bacteriol.">
        <title>Genome sequences of Oceanicola granulosus HTCC2516(T) and Oceanicola batsensis HTCC2597(TDelta).</title>
        <authorList>
            <person name="Thrash J.C."/>
            <person name="Cho J.C."/>
            <person name="Vergin K.L."/>
            <person name="Giovannoni S.J."/>
        </authorList>
    </citation>
    <scope>NUCLEOTIDE SEQUENCE [LARGE SCALE GENOMIC DNA]</scope>
    <source>
        <strain evidence="3">ATCC BAA-861 / DSM 15982 / KCTC 12143 / HTCC2516</strain>
    </source>
</reference>
<dbReference type="RefSeq" id="WP_007255235.1">
    <property type="nucleotide sequence ID" value="NZ_CH724107.1"/>
</dbReference>
<dbReference type="OrthoDB" id="8481769at2"/>
<comment type="caution">
    <text evidence="2">The sequence shown here is derived from an EMBL/GenBank/DDBJ whole genome shotgun (WGS) entry which is preliminary data.</text>
</comment>
<dbReference type="STRING" id="314256.OG2516_08581"/>
<accession>Q2C9V6</accession>
<dbReference type="AlphaFoldDB" id="Q2C9V6"/>
<organism evidence="2 3">
    <name type="scientific">Oceanicola granulosus (strain ATCC BAA-861 / DSM 15982 / KCTC 12143 / HTCC2516)</name>
    <dbReference type="NCBI Taxonomy" id="314256"/>
    <lineage>
        <taxon>Bacteria</taxon>
        <taxon>Pseudomonadati</taxon>
        <taxon>Pseudomonadota</taxon>
        <taxon>Alphaproteobacteria</taxon>
        <taxon>Rhodobacterales</taxon>
        <taxon>Roseobacteraceae</taxon>
        <taxon>Oceanicola</taxon>
    </lineage>
</organism>
<evidence type="ECO:0000313" key="3">
    <source>
        <dbReference type="Proteomes" id="UP000003635"/>
    </source>
</evidence>
<proteinExistence type="predicted"/>